<sequence>VTYDAKHDSVSRDEDRVKSQTPLKKELDNKKIVQENTSIDLKLKQFGSNRPVVQVIEELEKLIEPIFKAIENMNLFGINSADSLLKDCGLPGTIRDSQGNSILHYLIFPIQQDKLTPGVTADDIKRFLCDHNAFVNAANYKGQTALHALVIKASKAYSIEEWKSMAQLLLAVGCDPGISDNNDELPEDVALYRGCDYLQDLLKE</sequence>
<evidence type="ECO:0000313" key="3">
    <source>
        <dbReference type="Proteomes" id="UP001497623"/>
    </source>
</evidence>
<evidence type="ECO:0000313" key="2">
    <source>
        <dbReference type="EMBL" id="CAL4107769.1"/>
    </source>
</evidence>
<name>A0AAV2R3V8_MEGNR</name>
<evidence type="ECO:0000256" key="1">
    <source>
        <dbReference type="SAM" id="MobiDB-lite"/>
    </source>
</evidence>
<organism evidence="2 3">
    <name type="scientific">Meganyctiphanes norvegica</name>
    <name type="common">Northern krill</name>
    <name type="synonym">Thysanopoda norvegica</name>
    <dbReference type="NCBI Taxonomy" id="48144"/>
    <lineage>
        <taxon>Eukaryota</taxon>
        <taxon>Metazoa</taxon>
        <taxon>Ecdysozoa</taxon>
        <taxon>Arthropoda</taxon>
        <taxon>Crustacea</taxon>
        <taxon>Multicrustacea</taxon>
        <taxon>Malacostraca</taxon>
        <taxon>Eumalacostraca</taxon>
        <taxon>Eucarida</taxon>
        <taxon>Euphausiacea</taxon>
        <taxon>Euphausiidae</taxon>
        <taxon>Meganyctiphanes</taxon>
    </lineage>
</organism>
<proteinExistence type="predicted"/>
<dbReference type="EMBL" id="CAXKWB010013444">
    <property type="protein sequence ID" value="CAL4107769.1"/>
    <property type="molecule type" value="Genomic_DNA"/>
</dbReference>
<accession>A0AAV2R3V8</accession>
<keyword evidence="3" id="KW-1185">Reference proteome</keyword>
<protein>
    <submittedName>
        <fullName evidence="2">Uncharacterized protein</fullName>
    </submittedName>
</protein>
<dbReference type="Proteomes" id="UP001497623">
    <property type="component" value="Unassembled WGS sequence"/>
</dbReference>
<gene>
    <name evidence="2" type="ORF">MNOR_LOCUS18649</name>
</gene>
<feature type="region of interest" description="Disordered" evidence="1">
    <location>
        <begin position="1"/>
        <end position="22"/>
    </location>
</feature>
<dbReference type="InterPro" id="IPR036770">
    <property type="entry name" value="Ankyrin_rpt-contain_sf"/>
</dbReference>
<comment type="caution">
    <text evidence="2">The sequence shown here is derived from an EMBL/GenBank/DDBJ whole genome shotgun (WGS) entry which is preliminary data.</text>
</comment>
<feature type="non-terminal residue" evidence="2">
    <location>
        <position position="204"/>
    </location>
</feature>
<dbReference type="AlphaFoldDB" id="A0AAV2R3V8"/>
<dbReference type="SUPFAM" id="SSF48403">
    <property type="entry name" value="Ankyrin repeat"/>
    <property type="match status" value="1"/>
</dbReference>
<feature type="non-terminal residue" evidence="2">
    <location>
        <position position="1"/>
    </location>
</feature>
<dbReference type="Gene3D" id="1.25.40.20">
    <property type="entry name" value="Ankyrin repeat-containing domain"/>
    <property type="match status" value="1"/>
</dbReference>
<reference evidence="2 3" key="1">
    <citation type="submission" date="2024-05" db="EMBL/GenBank/DDBJ databases">
        <authorList>
            <person name="Wallberg A."/>
        </authorList>
    </citation>
    <scope>NUCLEOTIDE SEQUENCE [LARGE SCALE GENOMIC DNA]</scope>
</reference>